<name>A0A7M2YVA7_9ACTN</name>
<dbReference type="PANTHER" id="PTHR43441">
    <property type="entry name" value="RIBOSOMAL-PROTEIN-SERINE ACETYLTRANSFERASE"/>
    <property type="match status" value="1"/>
</dbReference>
<dbReference type="PROSITE" id="PS51186">
    <property type="entry name" value="GNAT"/>
    <property type="match status" value="1"/>
</dbReference>
<dbReference type="InterPro" id="IPR051908">
    <property type="entry name" value="Ribosomal_N-acetyltransferase"/>
</dbReference>
<dbReference type="AlphaFoldDB" id="A0A7M2YVA7"/>
<dbReference type="Proteomes" id="UP000254134">
    <property type="component" value="Unassembled WGS sequence"/>
</dbReference>
<dbReference type="PANTHER" id="PTHR43441:SF11">
    <property type="entry name" value="RIBOSOMAL-PROTEIN-SERINE ACETYLTRANSFERASE"/>
    <property type="match status" value="1"/>
</dbReference>
<dbReference type="Pfam" id="PF13302">
    <property type="entry name" value="Acetyltransf_3"/>
    <property type="match status" value="1"/>
</dbReference>
<dbReference type="InterPro" id="IPR000182">
    <property type="entry name" value="GNAT_dom"/>
</dbReference>
<proteinExistence type="predicted"/>
<dbReference type="GO" id="GO:0008999">
    <property type="term" value="F:protein-N-terminal-alanine acetyltransferase activity"/>
    <property type="evidence" value="ECO:0007669"/>
    <property type="project" value="TreeGrafter"/>
</dbReference>
<dbReference type="SUPFAM" id="SSF55729">
    <property type="entry name" value="Acyl-CoA N-acyltransferases (Nat)"/>
    <property type="match status" value="1"/>
</dbReference>
<evidence type="ECO:0000313" key="3">
    <source>
        <dbReference type="Proteomes" id="UP000254134"/>
    </source>
</evidence>
<keyword evidence="3" id="KW-1185">Reference proteome</keyword>
<gene>
    <name evidence="2" type="ORF">Gocc_2160</name>
</gene>
<comment type="caution">
    <text evidence="2">The sequence shown here is derived from an EMBL/GenBank/DDBJ whole genome shotgun (WGS) entry which is preliminary data.</text>
</comment>
<dbReference type="GO" id="GO:0005737">
    <property type="term" value="C:cytoplasm"/>
    <property type="evidence" value="ECO:0007669"/>
    <property type="project" value="TreeGrafter"/>
</dbReference>
<organism evidence="2 3">
    <name type="scientific">Gaiella occulta</name>
    <dbReference type="NCBI Taxonomy" id="1002870"/>
    <lineage>
        <taxon>Bacteria</taxon>
        <taxon>Bacillati</taxon>
        <taxon>Actinomycetota</taxon>
        <taxon>Thermoleophilia</taxon>
        <taxon>Gaiellales</taxon>
        <taxon>Gaiellaceae</taxon>
        <taxon>Gaiella</taxon>
    </lineage>
</organism>
<evidence type="ECO:0000313" key="2">
    <source>
        <dbReference type="EMBL" id="RDI74063.1"/>
    </source>
</evidence>
<evidence type="ECO:0000259" key="1">
    <source>
        <dbReference type="PROSITE" id="PS51186"/>
    </source>
</evidence>
<dbReference type="RefSeq" id="WP_220150575.1">
    <property type="nucleotide sequence ID" value="NZ_QQZY01000005.1"/>
</dbReference>
<feature type="domain" description="N-acetyltransferase" evidence="1">
    <location>
        <begin position="19"/>
        <end position="189"/>
    </location>
</feature>
<protein>
    <submittedName>
        <fullName evidence="2">Acetyltransferase</fullName>
    </submittedName>
</protein>
<dbReference type="InterPro" id="IPR016181">
    <property type="entry name" value="Acyl_CoA_acyltransferase"/>
</dbReference>
<sequence length="217" mass="23911">MPVIDLAALFALELRTPRLLLRLGDEDEVRALARLAQRGIHPPEEMPFSVAWSDGIGSPSFLDEFVAFHREQLGAWRPHDWSLNLLVWHGDELVGSQSLRAELFAEEREVATGSWLGRAFQRRGLGTEMRAAVLELAFRDLGAQAATSAWLEGNEASRRVSARLGYSETHTTVSSPRGVPVVAHTVRLERSSWRCPVPVRSEGLPACLPLFGLPAAG</sequence>
<dbReference type="EMBL" id="QQZY01000005">
    <property type="protein sequence ID" value="RDI74063.1"/>
    <property type="molecule type" value="Genomic_DNA"/>
</dbReference>
<accession>A0A7M2YVA7</accession>
<dbReference type="GO" id="GO:1990189">
    <property type="term" value="F:protein N-terminal-serine acetyltransferase activity"/>
    <property type="evidence" value="ECO:0007669"/>
    <property type="project" value="TreeGrafter"/>
</dbReference>
<dbReference type="Gene3D" id="3.40.630.30">
    <property type="match status" value="1"/>
</dbReference>
<reference evidence="3" key="2">
    <citation type="journal article" date="2019" name="MicrobiologyOpen">
        <title>High-quality draft genome sequence of Gaiella occulta isolated from a 150 meter deep mineral water borehole and comparison with the genome sequences of other deep-branching lineages of the phylum Actinobacteria.</title>
        <authorList>
            <person name="Severino R."/>
            <person name="Froufe H.J.C."/>
            <person name="Barroso C."/>
            <person name="Albuquerque L."/>
            <person name="Lobo-da-Cunha A."/>
            <person name="da Costa M.S."/>
            <person name="Egas C."/>
        </authorList>
    </citation>
    <scope>NUCLEOTIDE SEQUENCE [LARGE SCALE GENOMIC DNA]</scope>
    <source>
        <strain evidence="3">F2-233</strain>
    </source>
</reference>
<reference evidence="2 3" key="1">
    <citation type="submission" date="2018-07" db="EMBL/GenBank/DDBJ databases">
        <title>High-quality-draft genome sequence of Gaiella occulta.</title>
        <authorList>
            <person name="Severino R."/>
            <person name="Froufe H.J.C."/>
            <person name="Rainey F.A."/>
            <person name="Barroso C."/>
            <person name="Albuquerque L."/>
            <person name="Lobo-Da-Cunha A."/>
            <person name="Da Costa M.S."/>
            <person name="Egas C."/>
        </authorList>
    </citation>
    <scope>NUCLEOTIDE SEQUENCE [LARGE SCALE GENOMIC DNA]</scope>
    <source>
        <strain evidence="2 3">F2-233</strain>
    </source>
</reference>
<keyword evidence="2" id="KW-0808">Transferase</keyword>